<organism evidence="7 8">
    <name type="scientific">Oleiphilus messinensis</name>
    <dbReference type="NCBI Taxonomy" id="141451"/>
    <lineage>
        <taxon>Bacteria</taxon>
        <taxon>Pseudomonadati</taxon>
        <taxon>Pseudomonadota</taxon>
        <taxon>Gammaproteobacteria</taxon>
        <taxon>Oceanospirillales</taxon>
        <taxon>Oleiphilaceae</taxon>
        <taxon>Oleiphilus</taxon>
    </lineage>
</organism>
<comment type="subunit">
    <text evidence="5">Homoheptamer.</text>
</comment>
<dbReference type="PANTHER" id="PTHR30221:SF1">
    <property type="entry name" value="SMALL-CONDUCTANCE MECHANOSENSITIVE CHANNEL"/>
    <property type="match status" value="1"/>
</dbReference>
<keyword evidence="5" id="KW-0813">Transport</keyword>
<comment type="function">
    <text evidence="5">Mechanosensitive channel that participates in the regulation of osmotic pressure changes within the cell, opening in response to stretch forces in the membrane lipid bilayer, without the need for other proteins. Contributes to normal resistance to hypoosmotic shock. Forms an ion channel of 1.0 nanosiemens conductance with a slight preference for anions.</text>
</comment>
<keyword evidence="2 5" id="KW-0812">Transmembrane</keyword>
<comment type="similarity">
    <text evidence="5">Belongs to the MscS (TC 1.A.23) family.</text>
</comment>
<dbReference type="InterPro" id="IPR045275">
    <property type="entry name" value="MscS_archaea/bacteria_type"/>
</dbReference>
<feature type="domain" description="Mechanosensitive ion channel MscS" evidence="6">
    <location>
        <begin position="104"/>
        <end position="166"/>
    </location>
</feature>
<comment type="caution">
    <text evidence="5">Lacks conserved residue(s) required for the propagation of feature annotation.</text>
</comment>
<evidence type="ECO:0000256" key="5">
    <source>
        <dbReference type="RuleBase" id="RU369025"/>
    </source>
</evidence>
<feature type="transmembrane region" description="Helical" evidence="5">
    <location>
        <begin position="86"/>
        <end position="117"/>
    </location>
</feature>
<proteinExistence type="inferred from homology"/>
<keyword evidence="8" id="KW-1185">Reference proteome</keyword>
<keyword evidence="5" id="KW-0406">Ion transport</keyword>
<evidence type="ECO:0000313" key="7">
    <source>
        <dbReference type="EMBL" id="ARU55652.1"/>
    </source>
</evidence>
<dbReference type="OrthoDB" id="9799209at2"/>
<dbReference type="PANTHER" id="PTHR30221">
    <property type="entry name" value="SMALL-CONDUCTANCE MECHANOSENSITIVE CHANNEL"/>
    <property type="match status" value="1"/>
</dbReference>
<dbReference type="InterPro" id="IPR006685">
    <property type="entry name" value="MscS_channel_2nd"/>
</dbReference>
<keyword evidence="3 5" id="KW-1133">Transmembrane helix</keyword>
<keyword evidence="5" id="KW-0407">Ion channel</keyword>
<evidence type="ECO:0000256" key="3">
    <source>
        <dbReference type="ARBA" id="ARBA00022989"/>
    </source>
</evidence>
<evidence type="ECO:0000313" key="8">
    <source>
        <dbReference type="Proteomes" id="UP000196027"/>
    </source>
</evidence>
<dbReference type="SUPFAM" id="SSF50182">
    <property type="entry name" value="Sm-like ribonucleoproteins"/>
    <property type="match status" value="1"/>
</dbReference>
<comment type="subcellular location">
    <subcellularLocation>
        <location evidence="5">Cell inner membrane</location>
        <topology evidence="5">Multi-pass membrane protein</topology>
    </subcellularLocation>
    <subcellularLocation>
        <location evidence="1">Membrane</location>
    </subcellularLocation>
</comment>
<dbReference type="Pfam" id="PF00924">
    <property type="entry name" value="MS_channel_2nd"/>
    <property type="match status" value="1"/>
</dbReference>
<feature type="transmembrane region" description="Helical" evidence="5">
    <location>
        <begin position="15"/>
        <end position="34"/>
    </location>
</feature>
<evidence type="ECO:0000259" key="6">
    <source>
        <dbReference type="Pfam" id="PF00924"/>
    </source>
</evidence>
<keyword evidence="5" id="KW-1003">Cell membrane</keyword>
<dbReference type="GO" id="GO:0008381">
    <property type="term" value="F:mechanosensitive monoatomic ion channel activity"/>
    <property type="evidence" value="ECO:0007669"/>
    <property type="project" value="InterPro"/>
</dbReference>
<dbReference type="AlphaFoldDB" id="A0A1Y0I599"/>
<keyword evidence="4 5" id="KW-0472">Membrane</keyword>
<name>A0A1Y0I599_9GAMM</name>
<gene>
    <name evidence="7" type="ORF">OLMES_1577</name>
</gene>
<dbReference type="GO" id="GO:0005886">
    <property type="term" value="C:plasma membrane"/>
    <property type="evidence" value="ECO:0007669"/>
    <property type="project" value="UniProtKB-SubCell"/>
</dbReference>
<dbReference type="RefSeq" id="WP_087460733.1">
    <property type="nucleotide sequence ID" value="NZ_CP021425.1"/>
</dbReference>
<accession>A0A1Y0I599</accession>
<feature type="transmembrane region" description="Helical" evidence="5">
    <location>
        <begin position="55"/>
        <end position="80"/>
    </location>
</feature>
<dbReference type="KEGG" id="ome:OLMES_1577"/>
<keyword evidence="5" id="KW-0997">Cell inner membrane</keyword>
<dbReference type="Gene3D" id="2.30.30.60">
    <property type="match status" value="1"/>
</dbReference>
<dbReference type="InterPro" id="IPR010920">
    <property type="entry name" value="LSM_dom_sf"/>
</dbReference>
<evidence type="ECO:0000256" key="1">
    <source>
        <dbReference type="ARBA" id="ARBA00004370"/>
    </source>
</evidence>
<protein>
    <recommendedName>
        <fullName evidence="5">Small-conductance mechanosensitive channel</fullName>
    </recommendedName>
</protein>
<evidence type="ECO:0000256" key="4">
    <source>
        <dbReference type="ARBA" id="ARBA00023136"/>
    </source>
</evidence>
<dbReference type="Gene3D" id="1.10.287.1260">
    <property type="match status" value="1"/>
</dbReference>
<dbReference type="InterPro" id="IPR023408">
    <property type="entry name" value="MscS_beta-dom_sf"/>
</dbReference>
<reference evidence="7 8" key="1">
    <citation type="submission" date="2017-05" db="EMBL/GenBank/DDBJ databases">
        <title>Genomic insights into alkan degradation activity of Oleiphilus messinensis.</title>
        <authorList>
            <person name="Kozyavkin S.A."/>
            <person name="Slesarev A.I."/>
            <person name="Golyshin P.N."/>
            <person name="Korzhenkov A."/>
            <person name="Golyshina O.N."/>
            <person name="Toshchakov S.V."/>
        </authorList>
    </citation>
    <scope>NUCLEOTIDE SEQUENCE [LARGE SCALE GENOMIC DNA]</scope>
    <source>
        <strain evidence="7 8">ME102</strain>
    </source>
</reference>
<sequence>MDSSVAEQVEILGTILQPSKIALLLLGAWLLWFINNLAKKLADRLMLNLPSYRFLLLQSVTLFSFVWYLGGFYVLVVGVLDPPKEFILALGGSAVVAVGFALKDVAASLIAGLILLFDRPFQVGDRVSFSGVYGEITSIGLRSVRIKTLDDNLVTIPNASFITDVVSSGNSGAMDMMVVVDFHLAMDADISLAQQLLHEVVITSPYVYLKKNIAFTCKEIALSDRLAIRVQAKAYVFDVHYESAFCSDITRRGEIILARENIKRPVRS</sequence>
<dbReference type="Proteomes" id="UP000196027">
    <property type="component" value="Chromosome"/>
</dbReference>
<evidence type="ECO:0000256" key="2">
    <source>
        <dbReference type="ARBA" id="ARBA00022692"/>
    </source>
</evidence>
<dbReference type="EMBL" id="CP021425">
    <property type="protein sequence ID" value="ARU55652.1"/>
    <property type="molecule type" value="Genomic_DNA"/>
</dbReference>